<dbReference type="RefSeq" id="WP_163197920.1">
    <property type="nucleotide sequence ID" value="NZ_WHZV01000012.1"/>
</dbReference>
<reference evidence="1 2" key="1">
    <citation type="submission" date="2019-10" db="EMBL/GenBank/DDBJ databases">
        <title>Bifidobacterium from non-human primates.</title>
        <authorList>
            <person name="Modesto M."/>
        </authorList>
    </citation>
    <scope>NUCLEOTIDE SEQUENCE [LARGE SCALE GENOMIC DNA]</scope>
    <source>
        <strain evidence="1 2">SMA15</strain>
    </source>
</reference>
<comment type="caution">
    <text evidence="1">The sequence shown here is derived from an EMBL/GenBank/DDBJ whole genome shotgun (WGS) entry which is preliminary data.</text>
</comment>
<keyword evidence="2" id="KW-1185">Reference proteome</keyword>
<dbReference type="AlphaFoldDB" id="A0A6L9SUA2"/>
<dbReference type="Proteomes" id="UP000483293">
    <property type="component" value="Unassembled WGS sequence"/>
</dbReference>
<accession>A0A6L9SUA2</accession>
<keyword evidence="1" id="KW-0238">DNA-binding</keyword>
<protein>
    <submittedName>
        <fullName evidence="1">DNA-binding protein</fullName>
    </submittedName>
</protein>
<evidence type="ECO:0000313" key="1">
    <source>
        <dbReference type="EMBL" id="NEG56160.1"/>
    </source>
</evidence>
<gene>
    <name evidence="1" type="ORF">GFD21_10425</name>
</gene>
<dbReference type="EMBL" id="WHZV01000012">
    <property type="protein sequence ID" value="NEG56160.1"/>
    <property type="molecule type" value="Genomic_DNA"/>
</dbReference>
<name>A0A6L9SUA2_9BIFI</name>
<organism evidence="1 2">
    <name type="scientific">Bifidobacterium platyrrhinorum</name>
    <dbReference type="NCBI Taxonomy" id="2661628"/>
    <lineage>
        <taxon>Bacteria</taxon>
        <taxon>Bacillati</taxon>
        <taxon>Actinomycetota</taxon>
        <taxon>Actinomycetes</taxon>
        <taxon>Bifidobacteriales</taxon>
        <taxon>Bifidobacteriaceae</taxon>
        <taxon>Bifidobacterium</taxon>
    </lineage>
</organism>
<proteinExistence type="predicted"/>
<sequence length="80" mass="9168">MPIDVNGVRSDPNPVPLWERRTLTVPEAAQLFNVDADGLRYAVRNKDLDVLYPLKRDGGRSQRPHVWPADVERYLRGLSE</sequence>
<dbReference type="GO" id="GO:0003677">
    <property type="term" value="F:DNA binding"/>
    <property type="evidence" value="ECO:0007669"/>
    <property type="project" value="UniProtKB-KW"/>
</dbReference>
<evidence type="ECO:0000313" key="2">
    <source>
        <dbReference type="Proteomes" id="UP000483293"/>
    </source>
</evidence>